<name>A0A3B0ULE4_9ZZZZ</name>
<organism evidence="1">
    <name type="scientific">hydrothermal vent metagenome</name>
    <dbReference type="NCBI Taxonomy" id="652676"/>
    <lineage>
        <taxon>unclassified sequences</taxon>
        <taxon>metagenomes</taxon>
        <taxon>ecological metagenomes</taxon>
    </lineage>
</organism>
<sequence length="238" mass="28697">NVGSDEFWKKRYTYFKNQFNVESIEYYDTTIREIKKVEDLSNYNEVILWFECNLFQQINLLALCTYLVNNYVKKTNYFLVYFEKENGNEPEQPFTNLSTIDLKTIFENKITLSKTSLLFAKESWKIYVENDIDKLKKFNFNKNSKFKCLQKSINQHLLRFPSEKGLNQIEYKILRIVNSGIFTEKQIIRTLLIWQQKETIYGFGELQYFNYLKQLKKYIEIKESKIYLNKKGREVIGV</sequence>
<gene>
    <name evidence="1" type="ORF">MNBD_BACTEROID04-415</name>
</gene>
<protein>
    <recommendedName>
        <fullName evidence="2">DUF1835 domain-containing protein</fullName>
    </recommendedName>
</protein>
<feature type="non-terminal residue" evidence="1">
    <location>
        <position position="1"/>
    </location>
</feature>
<dbReference type="EMBL" id="UOER01000695">
    <property type="protein sequence ID" value="VAW27232.1"/>
    <property type="molecule type" value="Genomic_DNA"/>
</dbReference>
<dbReference type="AlphaFoldDB" id="A0A3B0ULE4"/>
<reference evidence="1" key="1">
    <citation type="submission" date="2018-06" db="EMBL/GenBank/DDBJ databases">
        <authorList>
            <person name="Zhirakovskaya E."/>
        </authorList>
    </citation>
    <scope>NUCLEOTIDE SEQUENCE</scope>
</reference>
<evidence type="ECO:0000313" key="1">
    <source>
        <dbReference type="EMBL" id="VAW27232.1"/>
    </source>
</evidence>
<proteinExistence type="predicted"/>
<accession>A0A3B0ULE4</accession>
<evidence type="ECO:0008006" key="2">
    <source>
        <dbReference type="Google" id="ProtNLM"/>
    </source>
</evidence>